<organism evidence="1 2">
    <name type="scientific">Gordonia araii NBRC 100433</name>
    <dbReference type="NCBI Taxonomy" id="1073574"/>
    <lineage>
        <taxon>Bacteria</taxon>
        <taxon>Bacillati</taxon>
        <taxon>Actinomycetota</taxon>
        <taxon>Actinomycetes</taxon>
        <taxon>Mycobacteriales</taxon>
        <taxon>Gordoniaceae</taxon>
        <taxon>Gordonia</taxon>
    </lineage>
</organism>
<sequence>MLLCSYHHHTAIHCHGWQVHIGTDHHPWFQAPNGKDWIRCHQRRTLTHATHAAT</sequence>
<dbReference type="AlphaFoldDB" id="G7H5X5"/>
<comment type="caution">
    <text evidence="1">The sequence shown here is derived from an EMBL/GenBank/DDBJ whole genome shotgun (WGS) entry which is preliminary data.</text>
</comment>
<evidence type="ECO:0000313" key="2">
    <source>
        <dbReference type="Proteomes" id="UP000035088"/>
    </source>
</evidence>
<proteinExistence type="predicted"/>
<name>G7H5X5_9ACTN</name>
<protein>
    <submittedName>
        <fullName evidence="1">Uncharacterized protein</fullName>
    </submittedName>
</protein>
<gene>
    <name evidence="1" type="ORF">GOARA_066_00010</name>
</gene>
<keyword evidence="2" id="KW-1185">Reference proteome</keyword>
<evidence type="ECO:0000313" key="1">
    <source>
        <dbReference type="EMBL" id="GAB11250.1"/>
    </source>
</evidence>
<accession>G7H5X5</accession>
<reference evidence="1 2" key="1">
    <citation type="submission" date="2011-11" db="EMBL/GenBank/DDBJ databases">
        <title>Whole genome shotgun sequence of Gordonia araii NBRC 100433.</title>
        <authorList>
            <person name="Yoshida Y."/>
            <person name="Hosoyama A."/>
            <person name="Tsuchikane K."/>
            <person name="Katsumata H."/>
            <person name="Yamazaki S."/>
            <person name="Fujita N."/>
        </authorList>
    </citation>
    <scope>NUCLEOTIDE SEQUENCE [LARGE SCALE GENOMIC DNA]</scope>
    <source>
        <strain evidence="1 2">NBRC 100433</strain>
    </source>
</reference>
<dbReference type="Proteomes" id="UP000035088">
    <property type="component" value="Unassembled WGS sequence"/>
</dbReference>
<dbReference type="EMBL" id="BAEE01000066">
    <property type="protein sequence ID" value="GAB11250.1"/>
    <property type="molecule type" value="Genomic_DNA"/>
</dbReference>